<sequence length="81" mass="8653">MPVVDVDRVMVSYKSLADLVRDLRSMGATNVLKSRSRQPLSRAAAEAAAAQFQSAAQGGRVKETFEILHFAAWTPPAGGHG</sequence>
<dbReference type="RefSeq" id="WP_187714964.1">
    <property type="nucleotide sequence ID" value="NZ_CP060780.1"/>
</dbReference>
<evidence type="ECO:0000256" key="1">
    <source>
        <dbReference type="ARBA" id="ARBA00022603"/>
    </source>
</evidence>
<evidence type="ECO:0000256" key="2">
    <source>
        <dbReference type="ARBA" id="ARBA00022679"/>
    </source>
</evidence>
<dbReference type="InterPro" id="IPR050602">
    <property type="entry name" value="Malonyl-ACP_OMT"/>
</dbReference>
<accession>A0ABX6T113</accession>
<dbReference type="PANTHER" id="PTHR13090">
    <property type="entry name" value="ARGININE-HYDROXYLASE NDUFAF5, MITOCHONDRIAL"/>
    <property type="match status" value="1"/>
</dbReference>
<reference evidence="3 4" key="1">
    <citation type="submission" date="2020-08" db="EMBL/GenBank/DDBJ databases">
        <title>Genome sequence of Sphingomonas daechungensis KACC 18115T.</title>
        <authorList>
            <person name="Hyun D.-W."/>
            <person name="Bae J.-W."/>
        </authorList>
    </citation>
    <scope>NUCLEOTIDE SEQUENCE [LARGE SCALE GENOMIC DNA]</scope>
    <source>
        <strain evidence="3 4">KACC 18115</strain>
    </source>
</reference>
<keyword evidence="4" id="KW-1185">Reference proteome</keyword>
<evidence type="ECO:0000313" key="4">
    <source>
        <dbReference type="Proteomes" id="UP000516134"/>
    </source>
</evidence>
<organism evidence="3 4">
    <name type="scientific">Sphingomonas daechungensis</name>
    <dbReference type="NCBI Taxonomy" id="1176646"/>
    <lineage>
        <taxon>Bacteria</taxon>
        <taxon>Pseudomonadati</taxon>
        <taxon>Pseudomonadota</taxon>
        <taxon>Alphaproteobacteria</taxon>
        <taxon>Sphingomonadales</taxon>
        <taxon>Sphingomonadaceae</taxon>
        <taxon>Sphingomonas</taxon>
    </lineage>
</organism>
<protein>
    <submittedName>
        <fullName evidence="3">Uncharacterized protein</fullName>
    </submittedName>
</protein>
<gene>
    <name evidence="3" type="ORF">H9L15_01780</name>
</gene>
<dbReference type="Proteomes" id="UP000516134">
    <property type="component" value="Chromosome"/>
</dbReference>
<keyword evidence="1" id="KW-0489">Methyltransferase</keyword>
<keyword evidence="2" id="KW-0808">Transferase</keyword>
<name>A0ABX6T113_9SPHN</name>
<proteinExistence type="predicted"/>
<evidence type="ECO:0000313" key="3">
    <source>
        <dbReference type="EMBL" id="QNP43534.1"/>
    </source>
</evidence>
<dbReference type="EMBL" id="CP060780">
    <property type="protein sequence ID" value="QNP43534.1"/>
    <property type="molecule type" value="Genomic_DNA"/>
</dbReference>
<dbReference type="PANTHER" id="PTHR13090:SF1">
    <property type="entry name" value="ARGININE-HYDROXYLASE NDUFAF5, MITOCHONDRIAL"/>
    <property type="match status" value="1"/>
</dbReference>